<protein>
    <recommendedName>
        <fullName evidence="4">C3H1-type domain-containing protein</fullName>
    </recommendedName>
</protein>
<accession>S9WQN7</accession>
<dbReference type="Proteomes" id="UP000515908">
    <property type="component" value="Chromosome 05"/>
</dbReference>
<sequence>MERRVLGAQRTLSEAVSKRNDNMQEMILKIAKNDGPFTLKQLEDSLSFLANKNSNYLKVGEQEIHILADELLNNSIRSVLVYDQFTGAFSDMEMYCISLVFQQNLSVEAVTLSGIVVSDESIVALCESLVNSRVGYLDVSNTPLEDEAGHSLAALAHVNPYLRTVVVGETLISEDVLDEIDVACQFNQSNFEGSGDAVDESLFKEKDIGRLKNRLQKIIRAKYGGVHYCVANAFGCCPNGDACLSSHSLNTNEDRLGKELALKITELFTSGGDWEDRLPPPPREGASWAGAAGEKKEIKLNLKLRKQRRDAKGKKKLSNLALYGAIAAGISVACIFIVKMKLMNSSH</sequence>
<dbReference type="Gene3D" id="3.80.10.10">
    <property type="entry name" value="Ribonuclease Inhibitor"/>
    <property type="match status" value="1"/>
</dbReference>
<reference evidence="2 3" key="1">
    <citation type="submission" date="2020-08" db="EMBL/GenBank/DDBJ databases">
        <authorList>
            <person name="Newling K."/>
            <person name="Davey J."/>
            <person name="Forrester S."/>
        </authorList>
    </citation>
    <scope>NUCLEOTIDE SEQUENCE [LARGE SCALE GENOMIC DNA]</scope>
    <source>
        <strain evidence="3">Crithidia deanei Carvalho (ATCC PRA-265)</strain>
    </source>
</reference>
<dbReference type="VEuPathDB" id="TriTrypDB:ADEAN_000282000"/>
<evidence type="ECO:0008006" key="4">
    <source>
        <dbReference type="Google" id="ProtNLM"/>
    </source>
</evidence>
<evidence type="ECO:0000313" key="3">
    <source>
        <dbReference type="Proteomes" id="UP000515908"/>
    </source>
</evidence>
<dbReference type="InterPro" id="IPR032675">
    <property type="entry name" value="LRR_dom_sf"/>
</dbReference>
<dbReference type="OrthoDB" id="270226at2759"/>
<gene>
    <name evidence="2" type="ORF">ADEAN_000282000</name>
</gene>
<keyword evidence="3" id="KW-1185">Reference proteome</keyword>
<proteinExistence type="predicted"/>
<dbReference type="SUPFAM" id="SSF52047">
    <property type="entry name" value="RNI-like"/>
    <property type="match status" value="1"/>
</dbReference>
<dbReference type="AlphaFoldDB" id="S9WQN7"/>
<keyword evidence="1" id="KW-0472">Membrane</keyword>
<feature type="transmembrane region" description="Helical" evidence="1">
    <location>
        <begin position="317"/>
        <end position="338"/>
    </location>
</feature>
<keyword evidence="1" id="KW-1133">Transmembrane helix</keyword>
<evidence type="ECO:0000256" key="1">
    <source>
        <dbReference type="SAM" id="Phobius"/>
    </source>
</evidence>
<organism evidence="2 3">
    <name type="scientific">Angomonas deanei</name>
    <dbReference type="NCBI Taxonomy" id="59799"/>
    <lineage>
        <taxon>Eukaryota</taxon>
        <taxon>Discoba</taxon>
        <taxon>Euglenozoa</taxon>
        <taxon>Kinetoplastea</taxon>
        <taxon>Metakinetoplastina</taxon>
        <taxon>Trypanosomatida</taxon>
        <taxon>Trypanosomatidae</taxon>
        <taxon>Strigomonadinae</taxon>
        <taxon>Angomonas</taxon>
    </lineage>
</organism>
<dbReference type="EMBL" id="LR877149">
    <property type="protein sequence ID" value="CAD2215365.1"/>
    <property type="molecule type" value="Genomic_DNA"/>
</dbReference>
<keyword evidence="1" id="KW-0812">Transmembrane</keyword>
<name>S9WQN7_9TRYP</name>
<evidence type="ECO:0000313" key="2">
    <source>
        <dbReference type="EMBL" id="CAD2215365.1"/>
    </source>
</evidence>